<reference evidence="1" key="1">
    <citation type="submission" date="2014-05" db="EMBL/GenBank/DDBJ databases">
        <authorList>
            <person name="Chronopoulou M."/>
        </authorList>
    </citation>
    <scope>NUCLEOTIDE SEQUENCE</scope>
    <source>
        <tissue evidence="1">Whole organism</tissue>
    </source>
</reference>
<proteinExistence type="predicted"/>
<dbReference type="AlphaFoldDB" id="A0A0K2T061"/>
<dbReference type="EMBL" id="HACA01002032">
    <property type="protein sequence ID" value="CDW19393.1"/>
    <property type="molecule type" value="Transcribed_RNA"/>
</dbReference>
<sequence>MLKKNYDPRSERPIVEIVYKIIGILELDCHVRTVLYSKEIHINGKNE</sequence>
<organism evidence="1">
    <name type="scientific">Lepeophtheirus salmonis</name>
    <name type="common">Salmon louse</name>
    <name type="synonym">Caligus salmonis</name>
    <dbReference type="NCBI Taxonomy" id="72036"/>
    <lineage>
        <taxon>Eukaryota</taxon>
        <taxon>Metazoa</taxon>
        <taxon>Ecdysozoa</taxon>
        <taxon>Arthropoda</taxon>
        <taxon>Crustacea</taxon>
        <taxon>Multicrustacea</taxon>
        <taxon>Hexanauplia</taxon>
        <taxon>Copepoda</taxon>
        <taxon>Siphonostomatoida</taxon>
        <taxon>Caligidae</taxon>
        <taxon>Lepeophtheirus</taxon>
    </lineage>
</organism>
<evidence type="ECO:0000313" key="1">
    <source>
        <dbReference type="EMBL" id="CDW19393.1"/>
    </source>
</evidence>
<name>A0A0K2T061_LEPSM</name>
<accession>A0A0K2T061</accession>
<protein>
    <submittedName>
        <fullName evidence="1">Uncharacterized protein</fullName>
    </submittedName>
</protein>